<evidence type="ECO:0000313" key="2">
    <source>
        <dbReference type="EMBL" id="MBM6827996.1"/>
    </source>
</evidence>
<dbReference type="RefSeq" id="WP_204909958.1">
    <property type="nucleotide sequence ID" value="NZ_JACJLV010000119.1"/>
</dbReference>
<name>A0A939BD26_9CLOT</name>
<evidence type="ECO:0000313" key="3">
    <source>
        <dbReference type="Proteomes" id="UP000713880"/>
    </source>
</evidence>
<keyword evidence="1" id="KW-0812">Transmembrane</keyword>
<organism evidence="2 3">
    <name type="scientific">Mordavella massiliensis</name>
    <dbReference type="NCBI Taxonomy" id="1871024"/>
    <lineage>
        <taxon>Bacteria</taxon>
        <taxon>Bacillati</taxon>
        <taxon>Bacillota</taxon>
        <taxon>Clostridia</taxon>
        <taxon>Eubacteriales</taxon>
        <taxon>Clostridiaceae</taxon>
        <taxon>Mordavella</taxon>
    </lineage>
</organism>
<feature type="non-terminal residue" evidence="2">
    <location>
        <position position="187"/>
    </location>
</feature>
<dbReference type="Proteomes" id="UP000713880">
    <property type="component" value="Unassembled WGS sequence"/>
</dbReference>
<keyword evidence="3" id="KW-1185">Reference proteome</keyword>
<gene>
    <name evidence="2" type="ORF">H6A13_13065</name>
</gene>
<feature type="transmembrane region" description="Helical" evidence="1">
    <location>
        <begin position="83"/>
        <end position="100"/>
    </location>
</feature>
<feature type="transmembrane region" description="Helical" evidence="1">
    <location>
        <begin position="61"/>
        <end position="77"/>
    </location>
</feature>
<dbReference type="AlphaFoldDB" id="A0A939BD26"/>
<proteinExistence type="predicted"/>
<feature type="transmembrane region" description="Helical" evidence="1">
    <location>
        <begin position="112"/>
        <end position="132"/>
    </location>
</feature>
<feature type="transmembrane region" description="Helical" evidence="1">
    <location>
        <begin position="12"/>
        <end position="30"/>
    </location>
</feature>
<keyword evidence="1" id="KW-1133">Transmembrane helix</keyword>
<accession>A0A939BD26</accession>
<dbReference type="EMBL" id="JACJLV010000119">
    <property type="protein sequence ID" value="MBM6827996.1"/>
    <property type="molecule type" value="Genomic_DNA"/>
</dbReference>
<comment type="caution">
    <text evidence="2">The sequence shown here is derived from an EMBL/GenBank/DDBJ whole genome shotgun (WGS) entry which is preliminary data.</text>
</comment>
<reference evidence="2" key="1">
    <citation type="submission" date="2020-08" db="EMBL/GenBank/DDBJ databases">
        <authorList>
            <person name="Cejkova D."/>
            <person name="Kubasova T."/>
            <person name="Jahodarova E."/>
            <person name="Rychlik I."/>
        </authorList>
    </citation>
    <scope>NUCLEOTIDE SEQUENCE</scope>
    <source>
        <strain evidence="2">An420c</strain>
    </source>
</reference>
<reference evidence="2" key="2">
    <citation type="journal article" date="2021" name="Sci. Rep.">
        <title>The distribution of antibiotic resistance genes in chicken gut microbiota commensals.</title>
        <authorList>
            <person name="Juricova H."/>
            <person name="Matiasovicova J."/>
            <person name="Kubasova T."/>
            <person name="Cejkova D."/>
            <person name="Rychlik I."/>
        </authorList>
    </citation>
    <scope>NUCLEOTIDE SEQUENCE</scope>
    <source>
        <strain evidence="2">An420c</strain>
    </source>
</reference>
<feature type="transmembrane region" description="Helical" evidence="1">
    <location>
        <begin position="36"/>
        <end position="52"/>
    </location>
</feature>
<keyword evidence="1" id="KW-0472">Membrane</keyword>
<evidence type="ECO:0000256" key="1">
    <source>
        <dbReference type="SAM" id="Phobius"/>
    </source>
</evidence>
<protein>
    <submittedName>
        <fullName evidence="2">Uncharacterized protein</fullName>
    </submittedName>
</protein>
<sequence>MDIRRCSRKEVLLCICSVLISAFSFIFYLISSNSYPLIYITLALIFVWCMKYRKIHIENDSIFWIISAFVIFVSSFFSNDSAALQYGITFVAFIFIMLVLKEAILDWRKYYFYSVGVFSSIHVFATILQFFAPEVIDSVNKTVLPATSYSENARLLQFFGAHAGITGQTGRNGLYISVALGFWIVLF</sequence>